<dbReference type="Proteomes" id="UP000298663">
    <property type="component" value="Unassembled WGS sequence"/>
</dbReference>
<name>A0A4U5P0K9_STECR</name>
<reference evidence="1 2" key="2">
    <citation type="journal article" date="2019" name="G3 (Bethesda)">
        <title>Hybrid Assembly of the Genome of the Entomopathogenic Nematode Steinernema carpocapsae Identifies the X-Chromosome.</title>
        <authorList>
            <person name="Serra L."/>
            <person name="Macchietto M."/>
            <person name="Macias-Munoz A."/>
            <person name="McGill C.J."/>
            <person name="Rodriguez I.M."/>
            <person name="Rodriguez B."/>
            <person name="Murad R."/>
            <person name="Mortazavi A."/>
        </authorList>
    </citation>
    <scope>NUCLEOTIDE SEQUENCE [LARGE SCALE GENOMIC DNA]</scope>
    <source>
        <strain evidence="1 2">ALL</strain>
    </source>
</reference>
<organism evidence="1 2">
    <name type="scientific">Steinernema carpocapsae</name>
    <name type="common">Entomopathogenic nematode</name>
    <dbReference type="NCBI Taxonomy" id="34508"/>
    <lineage>
        <taxon>Eukaryota</taxon>
        <taxon>Metazoa</taxon>
        <taxon>Ecdysozoa</taxon>
        <taxon>Nematoda</taxon>
        <taxon>Chromadorea</taxon>
        <taxon>Rhabditida</taxon>
        <taxon>Tylenchina</taxon>
        <taxon>Panagrolaimomorpha</taxon>
        <taxon>Strongyloidoidea</taxon>
        <taxon>Steinernematidae</taxon>
        <taxon>Steinernema</taxon>
    </lineage>
</organism>
<accession>A0A4U5P0K9</accession>
<dbReference type="EMBL" id="AZBU02000003">
    <property type="protein sequence ID" value="TKR89163.1"/>
    <property type="molecule type" value="Genomic_DNA"/>
</dbReference>
<gene>
    <name evidence="1" type="ORF">L596_013305</name>
</gene>
<evidence type="ECO:0000313" key="2">
    <source>
        <dbReference type="Proteomes" id="UP000298663"/>
    </source>
</evidence>
<keyword evidence="2" id="KW-1185">Reference proteome</keyword>
<proteinExistence type="predicted"/>
<reference evidence="1 2" key="1">
    <citation type="journal article" date="2015" name="Genome Biol.">
        <title>Comparative genomics of Steinernema reveals deeply conserved gene regulatory networks.</title>
        <authorList>
            <person name="Dillman A.R."/>
            <person name="Macchietto M."/>
            <person name="Porter C.F."/>
            <person name="Rogers A."/>
            <person name="Williams B."/>
            <person name="Antoshechkin I."/>
            <person name="Lee M.M."/>
            <person name="Goodwin Z."/>
            <person name="Lu X."/>
            <person name="Lewis E.E."/>
            <person name="Goodrich-Blair H."/>
            <person name="Stock S.P."/>
            <person name="Adams B.J."/>
            <person name="Sternberg P.W."/>
            <person name="Mortazavi A."/>
        </authorList>
    </citation>
    <scope>NUCLEOTIDE SEQUENCE [LARGE SCALE GENOMIC DNA]</scope>
    <source>
        <strain evidence="1 2">ALL</strain>
    </source>
</reference>
<evidence type="ECO:0000313" key="1">
    <source>
        <dbReference type="EMBL" id="TKR89163.1"/>
    </source>
</evidence>
<dbReference type="AlphaFoldDB" id="A0A4U5P0K9"/>
<protein>
    <submittedName>
        <fullName evidence="1">Uncharacterized protein</fullName>
    </submittedName>
</protein>
<comment type="caution">
    <text evidence="1">The sequence shown here is derived from an EMBL/GenBank/DDBJ whole genome shotgun (WGS) entry which is preliminary data.</text>
</comment>
<sequence length="71" mass="8221">MDVKGQKNRSYKSKLADSQDISTLTHKNQFQKYTLQPVELRLAQIRTLVKQNFAHQGVFQTLNNTMNTILV</sequence>